<dbReference type="EC" id="3.5.3.6" evidence="2"/>
<comment type="catalytic activity">
    <reaction evidence="3">
        <text>L-arginine + H2O = L-citrulline + NH4(+)</text>
        <dbReference type="Rhea" id="RHEA:19597"/>
        <dbReference type="ChEBI" id="CHEBI:15377"/>
        <dbReference type="ChEBI" id="CHEBI:28938"/>
        <dbReference type="ChEBI" id="CHEBI:32682"/>
        <dbReference type="ChEBI" id="CHEBI:57743"/>
        <dbReference type="EC" id="3.5.3.6"/>
    </reaction>
</comment>
<comment type="pathway">
    <text evidence="1">Amino-acid degradation; L-arginine degradation via ADI pathway; carbamoyl phosphate from L-arginine: step 1/2.</text>
</comment>
<dbReference type="EMBL" id="JBHSGO010000215">
    <property type="protein sequence ID" value="MFC4666774.1"/>
    <property type="molecule type" value="Genomic_DNA"/>
</dbReference>
<accession>A0ABV9KA56</accession>
<dbReference type="SUPFAM" id="SSF55909">
    <property type="entry name" value="Pentein"/>
    <property type="match status" value="1"/>
</dbReference>
<dbReference type="Gene3D" id="3.75.10.10">
    <property type="entry name" value="L-arginine/glycine Amidinotransferase, Chain A"/>
    <property type="match status" value="1"/>
</dbReference>
<reference evidence="5" key="1">
    <citation type="journal article" date="2019" name="Int. J. Syst. Evol. Microbiol.">
        <title>The Global Catalogue of Microorganisms (GCM) 10K type strain sequencing project: providing services to taxonomists for standard genome sequencing and annotation.</title>
        <authorList>
            <consortium name="The Broad Institute Genomics Platform"/>
            <consortium name="The Broad Institute Genome Sequencing Center for Infectious Disease"/>
            <person name="Wu L."/>
            <person name="Ma J."/>
        </authorList>
    </citation>
    <scope>NUCLEOTIDE SEQUENCE [LARGE SCALE GENOMIC DNA]</scope>
    <source>
        <strain evidence="5">CGMCC 4.7357</strain>
    </source>
</reference>
<evidence type="ECO:0000313" key="4">
    <source>
        <dbReference type="EMBL" id="MFC4666774.1"/>
    </source>
</evidence>
<dbReference type="PANTHER" id="PTHR47271:SF2">
    <property type="entry name" value="ARGININE DEIMINASE"/>
    <property type="match status" value="1"/>
</dbReference>
<comment type="caution">
    <text evidence="4">The sequence shown here is derived from an EMBL/GenBank/DDBJ whole genome shotgun (WGS) entry which is preliminary data.</text>
</comment>
<sequence length="303" mass="34337">MINPHVSNETAKIKTVVFGLPNRGPVPSLEEAYDAKSYEAVQKGNYPSEQAVIDEMSAVLNVFKKYNIEVLRPKQLDHYNQIFARDVSFVIDDTLFVANLISDRGLETGAFEDIFKSVGDSLELMEAPIRAEGGDIILYNDILFVGTCKKENFGKFKTTRTNYEAVEYLKSRFPHKHVIPIELKKCDTNPTKGILHLDCAFQPVGKDKAIIYTEGFENKSDAGLMQEIFGKNNLFEITPEEDYYMNTNIFSLSPDLVISERNFKRLNTHLTKEWGIAVEEVPYAEISKMGGLLRCSTMPLVRE</sequence>
<evidence type="ECO:0000256" key="1">
    <source>
        <dbReference type="ARBA" id="ARBA00005213"/>
    </source>
</evidence>
<protein>
    <recommendedName>
        <fullName evidence="2">arginine deiminase</fullName>
        <ecNumber evidence="2">3.5.3.6</ecNumber>
    </recommendedName>
</protein>
<evidence type="ECO:0000313" key="5">
    <source>
        <dbReference type="Proteomes" id="UP001596020"/>
    </source>
</evidence>
<gene>
    <name evidence="4" type="ORF">ACFO3G_09240</name>
</gene>
<proteinExistence type="predicted"/>
<evidence type="ECO:0000256" key="2">
    <source>
        <dbReference type="ARBA" id="ARBA00012171"/>
    </source>
</evidence>
<organism evidence="4 5">
    <name type="scientific">Falsiporphyromonas endometrii</name>
    <dbReference type="NCBI Taxonomy" id="1387297"/>
    <lineage>
        <taxon>Bacteria</taxon>
        <taxon>Pseudomonadati</taxon>
        <taxon>Bacteroidota</taxon>
        <taxon>Bacteroidia</taxon>
        <taxon>Bacteroidales</taxon>
        <taxon>Porphyromonadaceae</taxon>
        <taxon>Falsiporphyromonas</taxon>
    </lineage>
</organism>
<keyword evidence="5" id="KW-1185">Reference proteome</keyword>
<name>A0ABV9KA56_9PORP</name>
<dbReference type="PANTHER" id="PTHR47271">
    <property type="entry name" value="ARGININE DEIMINASE"/>
    <property type="match status" value="1"/>
</dbReference>
<evidence type="ECO:0000256" key="3">
    <source>
        <dbReference type="ARBA" id="ARBA00049429"/>
    </source>
</evidence>
<dbReference type="Proteomes" id="UP001596020">
    <property type="component" value="Unassembled WGS sequence"/>
</dbReference>
<dbReference type="RefSeq" id="WP_380080167.1">
    <property type="nucleotide sequence ID" value="NZ_JBHSGO010000215.1"/>
</dbReference>